<evidence type="ECO:0000256" key="1">
    <source>
        <dbReference type="SAM" id="MobiDB-lite"/>
    </source>
</evidence>
<dbReference type="PATRIC" id="fig|1423778.4.peg.1154"/>
<feature type="compositionally biased region" description="Low complexity" evidence="1">
    <location>
        <begin position="33"/>
        <end position="50"/>
    </location>
</feature>
<dbReference type="EMBL" id="AZFE01000031">
    <property type="protein sequence ID" value="KRL55520.1"/>
    <property type="molecule type" value="Genomic_DNA"/>
</dbReference>
<evidence type="ECO:0000256" key="2">
    <source>
        <dbReference type="SAM" id="SignalP"/>
    </source>
</evidence>
<organism evidence="4 5">
    <name type="scientific">Paucilactobacillus oligofermentans DSM 15707 = LMG 22743</name>
    <dbReference type="NCBI Taxonomy" id="1423778"/>
    <lineage>
        <taxon>Bacteria</taxon>
        <taxon>Bacillati</taxon>
        <taxon>Bacillota</taxon>
        <taxon>Bacilli</taxon>
        <taxon>Lactobacillales</taxon>
        <taxon>Lactobacillaceae</taxon>
        <taxon>Paucilactobacillus</taxon>
    </lineage>
</organism>
<name>A0A0R1REN2_9LACO</name>
<sequence>MKLKKVICLGLVGLFTFSSITSVPSRTLAVETSDSSVSSQSSSVVNSDSSTTKTESSVNDTAISDASSNEVQTRADTTEMTQANDTNPLAPTAADGVQNPSWSGLHIILPIIPGIIVQPQSEQYLVADSRSKMAVADLSLKVSTWLLLVLGSNVVVTPTRWTLQGDHKTWIKTTDSTVSDHFWTNTNPKMELPTNLAVGTYYFQYDVTVHGLLGLGTKHKTSKLVKVVVVPSPIDATSITMTAPKVVFENATYTGTAMTTPNDATGLIEWNSSLADKIMWDQKKGRNASYVMTQPMDINTSTTNPGIKKQISAQITNTETATSGNLVDYKDIYAGGLVAKEMATNDGGTWSLDAQGLSDLGDVTTPEDGSNVSWKYQWQYSNNNGNTFTNLNNKNSEGVSNYQGSIQQVTDLTAADNVLTFTKKSGFIKQAAAATKAGTPYVMRAVLTASIPTGNGDTQDITINSNKAQLSVTAPVGHLSLDKVPTFNFGDVTAADIYNGTIGMKQTKPEARSILAITDSRVDSDDWSLSAKMTKFIDNEKAELTSESMIQMNNIMGNRSLVISDNNTSYNLLDSKDGNAGTWVTTGQLILNANHQAKLMAGQRFGSTITWNLTSSQITVKAA</sequence>
<accession>A0A0R1REN2</accession>
<feature type="domain" description="WxL" evidence="3">
    <location>
        <begin position="472"/>
        <end position="585"/>
    </location>
</feature>
<dbReference type="AlphaFoldDB" id="A0A0R1REN2"/>
<dbReference type="KEGG" id="lol:LACOL_0184"/>
<feature type="compositionally biased region" description="Polar residues" evidence="1">
    <location>
        <begin position="51"/>
        <end position="88"/>
    </location>
</feature>
<feature type="chain" id="PRO_5039718073" description="WxL domain-containing protein" evidence="2">
    <location>
        <begin position="22"/>
        <end position="623"/>
    </location>
</feature>
<proteinExistence type="predicted"/>
<keyword evidence="5" id="KW-1185">Reference proteome</keyword>
<evidence type="ECO:0000313" key="5">
    <source>
        <dbReference type="Proteomes" id="UP000051697"/>
    </source>
</evidence>
<evidence type="ECO:0000313" key="4">
    <source>
        <dbReference type="EMBL" id="KRL55520.1"/>
    </source>
</evidence>
<protein>
    <recommendedName>
        <fullName evidence="3">WxL domain-containing protein</fullName>
    </recommendedName>
</protein>
<dbReference type="OrthoDB" id="2289846at2"/>
<comment type="caution">
    <text evidence="4">The sequence shown here is derived from an EMBL/GenBank/DDBJ whole genome shotgun (WGS) entry which is preliminary data.</text>
</comment>
<dbReference type="Pfam" id="PF13731">
    <property type="entry name" value="WxL"/>
    <property type="match status" value="1"/>
</dbReference>
<dbReference type="InterPro" id="IPR027994">
    <property type="entry name" value="WxL_dom"/>
</dbReference>
<evidence type="ECO:0000259" key="3">
    <source>
        <dbReference type="Pfam" id="PF13731"/>
    </source>
</evidence>
<dbReference type="Proteomes" id="UP000051697">
    <property type="component" value="Unassembled WGS sequence"/>
</dbReference>
<dbReference type="RefSeq" id="WP_057890059.1">
    <property type="nucleotide sequence ID" value="NZ_AZFE01000031.1"/>
</dbReference>
<feature type="signal peptide" evidence="2">
    <location>
        <begin position="1"/>
        <end position="21"/>
    </location>
</feature>
<feature type="region of interest" description="Disordered" evidence="1">
    <location>
        <begin position="31"/>
        <end position="88"/>
    </location>
</feature>
<keyword evidence="2" id="KW-0732">Signal</keyword>
<gene>
    <name evidence="4" type="ORF">FC70_GL001120</name>
</gene>
<reference evidence="4 5" key="1">
    <citation type="journal article" date="2015" name="Genome Announc.">
        <title>Expanding the biotechnology potential of lactobacilli through comparative genomics of 213 strains and associated genera.</title>
        <authorList>
            <person name="Sun Z."/>
            <person name="Harris H.M."/>
            <person name="McCann A."/>
            <person name="Guo C."/>
            <person name="Argimon S."/>
            <person name="Zhang W."/>
            <person name="Yang X."/>
            <person name="Jeffery I.B."/>
            <person name="Cooney J.C."/>
            <person name="Kagawa T.F."/>
            <person name="Liu W."/>
            <person name="Song Y."/>
            <person name="Salvetti E."/>
            <person name="Wrobel A."/>
            <person name="Rasinkangas P."/>
            <person name="Parkhill J."/>
            <person name="Rea M.C."/>
            <person name="O'Sullivan O."/>
            <person name="Ritari J."/>
            <person name="Douillard F.P."/>
            <person name="Paul Ross R."/>
            <person name="Yang R."/>
            <person name="Briner A.E."/>
            <person name="Felis G.E."/>
            <person name="de Vos W.M."/>
            <person name="Barrangou R."/>
            <person name="Klaenhammer T.R."/>
            <person name="Caufield P.W."/>
            <person name="Cui Y."/>
            <person name="Zhang H."/>
            <person name="O'Toole P.W."/>
        </authorList>
    </citation>
    <scope>NUCLEOTIDE SEQUENCE [LARGE SCALE GENOMIC DNA]</scope>
    <source>
        <strain evidence="4 5">DSM 15707</strain>
    </source>
</reference>